<dbReference type="InterPro" id="IPR050482">
    <property type="entry name" value="Sensor_HK_TwoCompSys"/>
</dbReference>
<evidence type="ECO:0000256" key="2">
    <source>
        <dbReference type="ARBA" id="ARBA00012438"/>
    </source>
</evidence>
<dbReference type="EMBL" id="LAZR01054822">
    <property type="protein sequence ID" value="KKK77722.1"/>
    <property type="molecule type" value="Genomic_DNA"/>
</dbReference>
<feature type="domain" description="Histidine kinase" evidence="5">
    <location>
        <begin position="17"/>
        <end position="219"/>
    </location>
</feature>
<protein>
    <recommendedName>
        <fullName evidence="2">histidine kinase</fullName>
        <ecNumber evidence="2">2.7.13.3</ecNumber>
    </recommendedName>
</protein>
<dbReference type="Gene3D" id="3.30.565.10">
    <property type="entry name" value="Histidine kinase-like ATPase, C-terminal domain"/>
    <property type="match status" value="1"/>
</dbReference>
<organism evidence="6">
    <name type="scientific">marine sediment metagenome</name>
    <dbReference type="NCBI Taxonomy" id="412755"/>
    <lineage>
        <taxon>unclassified sequences</taxon>
        <taxon>metagenomes</taxon>
        <taxon>ecological metagenomes</taxon>
    </lineage>
</organism>
<dbReference type="InterPro" id="IPR036890">
    <property type="entry name" value="HATPase_C_sf"/>
</dbReference>
<evidence type="ECO:0000259" key="5">
    <source>
        <dbReference type="PROSITE" id="PS50109"/>
    </source>
</evidence>
<dbReference type="InterPro" id="IPR005467">
    <property type="entry name" value="His_kinase_dom"/>
</dbReference>
<dbReference type="EC" id="2.7.13.3" evidence="2"/>
<keyword evidence="4" id="KW-0418">Kinase</keyword>
<comment type="caution">
    <text evidence="6">The sequence shown here is derived from an EMBL/GenBank/DDBJ whole genome shotgun (WGS) entry which is preliminary data.</text>
</comment>
<comment type="catalytic activity">
    <reaction evidence="1">
        <text>ATP + protein L-histidine = ADP + protein N-phospho-L-histidine.</text>
        <dbReference type="EC" id="2.7.13.3"/>
    </reaction>
</comment>
<dbReference type="GO" id="GO:0000160">
    <property type="term" value="P:phosphorelay signal transduction system"/>
    <property type="evidence" value="ECO:0007669"/>
    <property type="project" value="UniProtKB-KW"/>
</dbReference>
<evidence type="ECO:0000256" key="1">
    <source>
        <dbReference type="ARBA" id="ARBA00000085"/>
    </source>
</evidence>
<dbReference type="CDD" id="cd16917">
    <property type="entry name" value="HATPase_UhpB-NarQ-NarX-like"/>
    <property type="match status" value="1"/>
</dbReference>
<reference evidence="6" key="1">
    <citation type="journal article" date="2015" name="Nature">
        <title>Complex archaea that bridge the gap between prokaryotes and eukaryotes.</title>
        <authorList>
            <person name="Spang A."/>
            <person name="Saw J.H."/>
            <person name="Jorgensen S.L."/>
            <person name="Zaremba-Niedzwiedzka K."/>
            <person name="Martijn J."/>
            <person name="Lind A.E."/>
            <person name="van Eijk R."/>
            <person name="Schleper C."/>
            <person name="Guy L."/>
            <person name="Ettema T.J."/>
        </authorList>
    </citation>
    <scope>NUCLEOTIDE SEQUENCE</scope>
</reference>
<feature type="non-terminal residue" evidence="6">
    <location>
        <position position="1"/>
    </location>
</feature>
<dbReference type="PANTHER" id="PTHR24421">
    <property type="entry name" value="NITRATE/NITRITE SENSOR PROTEIN NARX-RELATED"/>
    <property type="match status" value="1"/>
</dbReference>
<evidence type="ECO:0000256" key="3">
    <source>
        <dbReference type="ARBA" id="ARBA00022679"/>
    </source>
</evidence>
<keyword evidence="3" id="KW-0808">Transferase</keyword>
<name>A0A0F8Y8G5_9ZZZZ</name>
<proteinExistence type="predicted"/>
<dbReference type="AlphaFoldDB" id="A0A0F8Y8G5"/>
<dbReference type="SMART" id="SM00387">
    <property type="entry name" value="HATPase_c"/>
    <property type="match status" value="1"/>
</dbReference>
<dbReference type="PROSITE" id="PS50109">
    <property type="entry name" value="HIS_KIN"/>
    <property type="match status" value="1"/>
</dbReference>
<accession>A0A0F8Y8G5</accession>
<dbReference type="SUPFAM" id="SSF55874">
    <property type="entry name" value="ATPase domain of HSP90 chaperone/DNA topoisomerase II/histidine kinase"/>
    <property type="match status" value="1"/>
</dbReference>
<dbReference type="InterPro" id="IPR003594">
    <property type="entry name" value="HATPase_dom"/>
</dbReference>
<dbReference type="GO" id="GO:0004673">
    <property type="term" value="F:protein histidine kinase activity"/>
    <property type="evidence" value="ECO:0007669"/>
    <property type="project" value="UniProtKB-EC"/>
</dbReference>
<gene>
    <name evidence="6" type="ORF">LCGC14_2850740</name>
</gene>
<dbReference type="Pfam" id="PF02518">
    <property type="entry name" value="HATPase_c"/>
    <property type="match status" value="1"/>
</dbReference>
<dbReference type="PANTHER" id="PTHR24421:SF10">
    <property type="entry name" value="NITRATE_NITRITE SENSOR PROTEIN NARQ"/>
    <property type="match status" value="1"/>
</dbReference>
<evidence type="ECO:0000256" key="4">
    <source>
        <dbReference type="ARBA" id="ARBA00022777"/>
    </source>
</evidence>
<sequence length="248" mass="28534">HRMFSIQDEERKRLSQVLHEEVGQAMSALKINFKLLEHYNNKSKTVLDRNTEFQSCVEDCRKIVDMTFKSLKSLTFILKYNILDKMGILEATNYYLEQVSERTPVRIVTASNVNEENFPERVKMHLFRIICEATTNIIKHANATLIRLDFAIDKNNFVLCISDNGNGFNVEDVLEKDKDEFKMGLTTLRELVNIMRGKMQIISELSKGTSLIIKLPFNEYVIKIPGGVKDEKGENLTCGRPPYSKAGY</sequence>
<evidence type="ECO:0000313" key="6">
    <source>
        <dbReference type="EMBL" id="KKK77722.1"/>
    </source>
</evidence>